<gene>
    <name evidence="1" type="ORF">THIOM_002091</name>
</gene>
<protein>
    <submittedName>
        <fullName evidence="1">Uncharacterized protein</fullName>
    </submittedName>
</protein>
<dbReference type="AlphaFoldDB" id="A0A176S280"/>
<dbReference type="Proteomes" id="UP000076962">
    <property type="component" value="Unassembled WGS sequence"/>
</dbReference>
<sequence length="59" mass="6236">MIVTVAVFGNPNSVPLLALFKLTMTVSSFSTSLSSVMSIVKVLSTASPFAQFRVPDVAM</sequence>
<keyword evidence="2" id="KW-1185">Reference proteome</keyword>
<evidence type="ECO:0000313" key="1">
    <source>
        <dbReference type="EMBL" id="OAD22120.1"/>
    </source>
</evidence>
<evidence type="ECO:0000313" key="2">
    <source>
        <dbReference type="Proteomes" id="UP000076962"/>
    </source>
</evidence>
<dbReference type="EMBL" id="LUTY01001155">
    <property type="protein sequence ID" value="OAD22120.1"/>
    <property type="molecule type" value="Genomic_DNA"/>
</dbReference>
<name>A0A176S280_9GAMM</name>
<accession>A0A176S280</accession>
<proteinExistence type="predicted"/>
<reference evidence="1 2" key="1">
    <citation type="submission" date="2016-05" db="EMBL/GenBank/DDBJ databases">
        <title>Single-cell genome of chain-forming Candidatus Thiomargarita nelsonii and comparison to other large sulfur-oxidizing bacteria.</title>
        <authorList>
            <person name="Winkel M."/>
            <person name="Salman V."/>
            <person name="Woyke T."/>
            <person name="Schulz-Vogt H."/>
            <person name="Richter M."/>
            <person name="Flood B."/>
            <person name="Bailey J."/>
            <person name="Amann R."/>
            <person name="Mussmann M."/>
        </authorList>
    </citation>
    <scope>NUCLEOTIDE SEQUENCE [LARGE SCALE GENOMIC DNA]</scope>
    <source>
        <strain evidence="1 2">THI036</strain>
    </source>
</reference>
<comment type="caution">
    <text evidence="1">The sequence shown here is derived from an EMBL/GenBank/DDBJ whole genome shotgun (WGS) entry which is preliminary data.</text>
</comment>
<organism evidence="1 2">
    <name type="scientific">Candidatus Thiomargarita nelsonii</name>
    <dbReference type="NCBI Taxonomy" id="1003181"/>
    <lineage>
        <taxon>Bacteria</taxon>
        <taxon>Pseudomonadati</taxon>
        <taxon>Pseudomonadota</taxon>
        <taxon>Gammaproteobacteria</taxon>
        <taxon>Thiotrichales</taxon>
        <taxon>Thiotrichaceae</taxon>
        <taxon>Thiomargarita</taxon>
    </lineage>
</organism>